<dbReference type="Pfam" id="PF04082">
    <property type="entry name" value="Fungal_trans"/>
    <property type="match status" value="1"/>
</dbReference>
<dbReference type="GO" id="GO:0005634">
    <property type="term" value="C:nucleus"/>
    <property type="evidence" value="ECO:0007669"/>
    <property type="project" value="UniProtKB-SubCell"/>
</dbReference>
<keyword evidence="8" id="KW-1185">Reference proteome</keyword>
<keyword evidence="3" id="KW-0238">DNA-binding</keyword>
<dbReference type="PANTHER" id="PTHR46910:SF3">
    <property type="entry name" value="HALOTOLERANCE PROTEIN 9-RELATED"/>
    <property type="match status" value="1"/>
</dbReference>
<dbReference type="GO" id="GO:0003677">
    <property type="term" value="F:DNA binding"/>
    <property type="evidence" value="ECO:0007669"/>
    <property type="project" value="UniProtKB-KW"/>
</dbReference>
<dbReference type="GeneID" id="59340408"/>
<keyword evidence="4" id="KW-0539">Nucleus</keyword>
<gene>
    <name evidence="7" type="ORF">MIND_00093900</name>
</gene>
<evidence type="ECO:0000256" key="2">
    <source>
        <dbReference type="ARBA" id="ARBA00022723"/>
    </source>
</evidence>
<dbReference type="CDD" id="cd00067">
    <property type="entry name" value="GAL4"/>
    <property type="match status" value="1"/>
</dbReference>
<proteinExistence type="predicted"/>
<reference evidence="7" key="1">
    <citation type="submission" date="2020-05" db="EMBL/GenBank/DDBJ databases">
        <title>Mycena genomes resolve the evolution of fungal bioluminescence.</title>
        <authorList>
            <person name="Tsai I.J."/>
        </authorList>
    </citation>
    <scope>NUCLEOTIDE SEQUENCE</scope>
    <source>
        <strain evidence="7">171206Taipei</strain>
    </source>
</reference>
<sequence length="741" mass="83397">MSTSNTKLRRLRGACDICRRQKKRCDSANMPNNKCSSCIAFNSECTHTYVKPSTEDKKRRSHPVQQKPASSAGASFVDVTRTMVNSILNATYDYPEERSALIQLLHDIARYARTLEQNQPEKETSPRRKSRRSRSPSFLSTSNTIQYNEDEIDELADDDDGVVVDLNQLPEHLQHITAAFANSRFFGKQSNLLLTKGAIVARSTPSAPKSTLHRPQFWAAASWESRSDPPLFIQRFPPADLLSDLVDIYFNQINIFCFILHRPSFQQAIAEGNHLRDHRLGALVLAVCALASKNSSDPRVLLPGTKNELSAGWQWFSQIRRPFSGPVPQSVSLYELQLCCLYVLFQQSGTDMASCWLLCGIGILYAQDIGAHRRSPSTVEGEMFKRCCLFLQNFDTLVSACFGRPRVAPAYQFKIEPPALCDDEYWDNIPDRELTFNQPPGMPAKTEFWERFTALINLFASASRHSCSEIASIDAAMDEWVDMIPAHLAWNPNGQNDIFFEQSATLHALYYHIQILIHRPFLRPRSNLVSNSRALRSLAICTNAARSCSHIAEVKTRRGFLANGQLMKAVLDSSAVLLLSVHNGARGGLALDAHRELADVYRCLAFFRKCEKRWRNAGRFHDVLCDFINAHGFPLPPAKHWIGESPNALFPLGEKALAALPVYTSVYFDVEDDDHGVEHSRSTFVEGPSSESIAYMLTDTVWSPDSPAHGEVDMDVAEYLSHWAPWFTGVEAMVREQLQTM</sequence>
<evidence type="ECO:0000256" key="3">
    <source>
        <dbReference type="ARBA" id="ARBA00023125"/>
    </source>
</evidence>
<dbReference type="Gene3D" id="4.10.240.10">
    <property type="entry name" value="Zn(2)-C6 fungal-type DNA-binding domain"/>
    <property type="match status" value="1"/>
</dbReference>
<dbReference type="InterPro" id="IPR001138">
    <property type="entry name" value="Zn2Cys6_DnaBD"/>
</dbReference>
<dbReference type="GO" id="GO:0008270">
    <property type="term" value="F:zinc ion binding"/>
    <property type="evidence" value="ECO:0007669"/>
    <property type="project" value="InterPro"/>
</dbReference>
<dbReference type="InterPro" id="IPR036864">
    <property type="entry name" value="Zn2-C6_fun-type_DNA-bd_sf"/>
</dbReference>
<feature type="region of interest" description="Disordered" evidence="5">
    <location>
        <begin position="52"/>
        <end position="73"/>
    </location>
</feature>
<feature type="domain" description="Zn(2)-C6 fungal-type" evidence="6">
    <location>
        <begin position="14"/>
        <end position="47"/>
    </location>
</feature>
<comment type="subcellular location">
    <subcellularLocation>
        <location evidence="1">Nucleus</location>
    </subcellularLocation>
</comment>
<dbReference type="SUPFAM" id="SSF57701">
    <property type="entry name" value="Zn2/Cys6 DNA-binding domain"/>
    <property type="match status" value="1"/>
</dbReference>
<comment type="caution">
    <text evidence="7">The sequence shown here is derived from an EMBL/GenBank/DDBJ whole genome shotgun (WGS) entry which is preliminary data.</text>
</comment>
<name>A0A8H6WEJ6_9AGAR</name>
<dbReference type="EMBL" id="JACAZF010000001">
    <property type="protein sequence ID" value="KAF7315779.1"/>
    <property type="molecule type" value="Genomic_DNA"/>
</dbReference>
<dbReference type="InterPro" id="IPR050987">
    <property type="entry name" value="AtrR-like"/>
</dbReference>
<dbReference type="AlphaFoldDB" id="A0A8H6WEJ6"/>
<keyword evidence="2" id="KW-0479">Metal-binding</keyword>
<dbReference type="CDD" id="cd12148">
    <property type="entry name" value="fungal_TF_MHR"/>
    <property type="match status" value="1"/>
</dbReference>
<dbReference type="OrthoDB" id="424974at2759"/>
<dbReference type="PROSITE" id="PS50048">
    <property type="entry name" value="ZN2_CY6_FUNGAL_2"/>
    <property type="match status" value="1"/>
</dbReference>
<dbReference type="PANTHER" id="PTHR46910">
    <property type="entry name" value="TRANSCRIPTION FACTOR PDR1"/>
    <property type="match status" value="1"/>
</dbReference>
<evidence type="ECO:0000313" key="8">
    <source>
        <dbReference type="Proteomes" id="UP000636479"/>
    </source>
</evidence>
<dbReference type="GO" id="GO:0006351">
    <property type="term" value="P:DNA-templated transcription"/>
    <property type="evidence" value="ECO:0007669"/>
    <property type="project" value="InterPro"/>
</dbReference>
<dbReference type="Pfam" id="PF00172">
    <property type="entry name" value="Zn_clus"/>
    <property type="match status" value="1"/>
</dbReference>
<dbReference type="GO" id="GO:0000981">
    <property type="term" value="F:DNA-binding transcription factor activity, RNA polymerase II-specific"/>
    <property type="evidence" value="ECO:0007669"/>
    <property type="project" value="InterPro"/>
</dbReference>
<dbReference type="Proteomes" id="UP000636479">
    <property type="component" value="Unassembled WGS sequence"/>
</dbReference>
<protein>
    <submittedName>
        <fullName evidence="7">Fungal-trans domain-containing protein</fullName>
    </submittedName>
</protein>
<dbReference type="RefSeq" id="XP_037225802.1">
    <property type="nucleotide sequence ID" value="XM_037357892.1"/>
</dbReference>
<dbReference type="SMART" id="SM00066">
    <property type="entry name" value="GAL4"/>
    <property type="match status" value="1"/>
</dbReference>
<feature type="region of interest" description="Disordered" evidence="5">
    <location>
        <begin position="115"/>
        <end position="143"/>
    </location>
</feature>
<accession>A0A8H6WEJ6</accession>
<dbReference type="PROSITE" id="PS00463">
    <property type="entry name" value="ZN2_CY6_FUNGAL_1"/>
    <property type="match status" value="1"/>
</dbReference>
<dbReference type="InterPro" id="IPR007219">
    <property type="entry name" value="XnlR_reg_dom"/>
</dbReference>
<organism evidence="7 8">
    <name type="scientific">Mycena indigotica</name>
    <dbReference type="NCBI Taxonomy" id="2126181"/>
    <lineage>
        <taxon>Eukaryota</taxon>
        <taxon>Fungi</taxon>
        <taxon>Dikarya</taxon>
        <taxon>Basidiomycota</taxon>
        <taxon>Agaricomycotina</taxon>
        <taxon>Agaricomycetes</taxon>
        <taxon>Agaricomycetidae</taxon>
        <taxon>Agaricales</taxon>
        <taxon>Marasmiineae</taxon>
        <taxon>Mycenaceae</taxon>
        <taxon>Mycena</taxon>
    </lineage>
</organism>
<feature type="compositionally biased region" description="Polar residues" evidence="5">
    <location>
        <begin position="63"/>
        <end position="73"/>
    </location>
</feature>
<evidence type="ECO:0000256" key="4">
    <source>
        <dbReference type="ARBA" id="ARBA00023242"/>
    </source>
</evidence>
<evidence type="ECO:0000256" key="1">
    <source>
        <dbReference type="ARBA" id="ARBA00004123"/>
    </source>
</evidence>
<evidence type="ECO:0000313" key="7">
    <source>
        <dbReference type="EMBL" id="KAF7315779.1"/>
    </source>
</evidence>
<dbReference type="SMART" id="SM00906">
    <property type="entry name" value="Fungal_trans"/>
    <property type="match status" value="1"/>
</dbReference>
<evidence type="ECO:0000256" key="5">
    <source>
        <dbReference type="SAM" id="MobiDB-lite"/>
    </source>
</evidence>
<evidence type="ECO:0000259" key="6">
    <source>
        <dbReference type="PROSITE" id="PS50048"/>
    </source>
</evidence>